<dbReference type="SMART" id="SM00347">
    <property type="entry name" value="HTH_MARR"/>
    <property type="match status" value="1"/>
</dbReference>
<dbReference type="Gene3D" id="1.10.10.10">
    <property type="entry name" value="Winged helix-like DNA-binding domain superfamily/Winged helix DNA-binding domain"/>
    <property type="match status" value="1"/>
</dbReference>
<organism evidence="2 3">
    <name type="scientific">Streptomyces harbinensis</name>
    <dbReference type="NCBI Taxonomy" id="1176198"/>
    <lineage>
        <taxon>Bacteria</taxon>
        <taxon>Bacillati</taxon>
        <taxon>Actinomycetota</taxon>
        <taxon>Actinomycetes</taxon>
        <taxon>Kitasatosporales</taxon>
        <taxon>Streptomycetaceae</taxon>
        <taxon>Streptomyces</taxon>
    </lineage>
</organism>
<dbReference type="GO" id="GO:0006950">
    <property type="term" value="P:response to stress"/>
    <property type="evidence" value="ECO:0007669"/>
    <property type="project" value="TreeGrafter"/>
</dbReference>
<dbReference type="AlphaFoldDB" id="A0A1I6QQ24"/>
<dbReference type="GO" id="GO:0003677">
    <property type="term" value="F:DNA binding"/>
    <property type="evidence" value="ECO:0007669"/>
    <property type="project" value="UniProtKB-KW"/>
</dbReference>
<dbReference type="Pfam" id="PF12802">
    <property type="entry name" value="MarR_2"/>
    <property type="match status" value="1"/>
</dbReference>
<dbReference type="Proteomes" id="UP000198873">
    <property type="component" value="Unassembled WGS sequence"/>
</dbReference>
<accession>A0A1I6QQ24</accession>
<dbReference type="InterPro" id="IPR039422">
    <property type="entry name" value="MarR/SlyA-like"/>
</dbReference>
<dbReference type="SUPFAM" id="SSF46785">
    <property type="entry name" value="Winged helix' DNA-binding domain"/>
    <property type="match status" value="1"/>
</dbReference>
<feature type="domain" description="HTH marR-type" evidence="1">
    <location>
        <begin position="16"/>
        <end position="146"/>
    </location>
</feature>
<dbReference type="STRING" id="1176198.SAMN05444716_102186"/>
<name>A0A1I6QQ24_9ACTN</name>
<keyword evidence="3" id="KW-1185">Reference proteome</keyword>
<proteinExistence type="predicted"/>
<dbReference type="InterPro" id="IPR036390">
    <property type="entry name" value="WH_DNA-bd_sf"/>
</dbReference>
<dbReference type="InterPro" id="IPR036388">
    <property type="entry name" value="WH-like_DNA-bd_sf"/>
</dbReference>
<evidence type="ECO:0000313" key="2">
    <source>
        <dbReference type="EMBL" id="SFS54556.1"/>
    </source>
</evidence>
<dbReference type="PROSITE" id="PS50995">
    <property type="entry name" value="HTH_MARR_2"/>
    <property type="match status" value="1"/>
</dbReference>
<dbReference type="EMBL" id="FPAB01000002">
    <property type="protein sequence ID" value="SFS54556.1"/>
    <property type="molecule type" value="Genomic_DNA"/>
</dbReference>
<dbReference type="InterPro" id="IPR000835">
    <property type="entry name" value="HTH_MarR-typ"/>
</dbReference>
<gene>
    <name evidence="2" type="ORF">SAMN05444716_102186</name>
</gene>
<keyword evidence="2" id="KW-0238">DNA-binding</keyword>
<reference evidence="3" key="1">
    <citation type="submission" date="2016-10" db="EMBL/GenBank/DDBJ databases">
        <authorList>
            <person name="Varghese N."/>
            <person name="Submissions S."/>
        </authorList>
    </citation>
    <scope>NUCLEOTIDE SEQUENCE [LARGE SCALE GENOMIC DNA]</scope>
    <source>
        <strain evidence="3">CGMCC 4.7047</strain>
    </source>
</reference>
<protein>
    <submittedName>
        <fullName evidence="2">DNA-binding transcriptional regulator, MarR family</fullName>
    </submittedName>
</protein>
<dbReference type="PANTHER" id="PTHR33164">
    <property type="entry name" value="TRANSCRIPTIONAL REGULATOR, MARR FAMILY"/>
    <property type="match status" value="1"/>
</dbReference>
<evidence type="ECO:0000259" key="1">
    <source>
        <dbReference type="PROSITE" id="PS50995"/>
    </source>
</evidence>
<evidence type="ECO:0000313" key="3">
    <source>
        <dbReference type="Proteomes" id="UP000198873"/>
    </source>
</evidence>
<sequence length="160" mass="17542">MTETPARDRTDPAAPYAELGRQLWAVGAINREMGRSLPHDCPPATLGLISVLSRKGEQRMGGLAELLGVDISVASRYATHAVERGWVERTPDPADKRSRLLRVTASGEALLAELSLRYTDALARYLADWSAADVGHLNDLLFRLRTSFDSCRSRPAEPAD</sequence>
<dbReference type="RefSeq" id="WP_093842320.1">
    <property type="nucleotide sequence ID" value="NZ_FPAB01000002.1"/>
</dbReference>
<dbReference type="GO" id="GO:0003700">
    <property type="term" value="F:DNA-binding transcription factor activity"/>
    <property type="evidence" value="ECO:0007669"/>
    <property type="project" value="InterPro"/>
</dbReference>
<dbReference type="PANTHER" id="PTHR33164:SF57">
    <property type="entry name" value="MARR-FAMILY TRANSCRIPTIONAL REGULATOR"/>
    <property type="match status" value="1"/>
</dbReference>